<proteinExistence type="inferred from homology"/>
<dbReference type="EMBL" id="JMSE01000169">
    <property type="protein sequence ID" value="KDN71535.1"/>
    <property type="molecule type" value="Genomic_DNA"/>
</dbReference>
<evidence type="ECO:0000256" key="9">
    <source>
        <dbReference type="PIRNR" id="PIRNR007871"/>
    </source>
</evidence>
<keyword evidence="5 9" id="KW-0999">Mitochondrion inner membrane</keyword>
<feature type="coiled-coil region" evidence="10">
    <location>
        <begin position="179"/>
        <end position="209"/>
    </location>
</feature>
<evidence type="ECO:0000256" key="11">
    <source>
        <dbReference type="SAM" id="MobiDB-lite"/>
    </source>
</evidence>
<evidence type="ECO:0000256" key="7">
    <source>
        <dbReference type="ARBA" id="ARBA00023128"/>
    </source>
</evidence>
<keyword evidence="4" id="KW-0812">Transmembrane</keyword>
<gene>
    <name evidence="12" type="ORF">CSUB01_03748</name>
</gene>
<dbReference type="Pfam" id="PF12597">
    <property type="entry name" value="Cox20"/>
    <property type="match status" value="1"/>
</dbReference>
<dbReference type="OrthoDB" id="14603at2759"/>
<reference evidence="13" key="1">
    <citation type="journal article" date="2014" name="Genome Announc.">
        <title>Draft genome sequence of Colletotrichum sublineola, a destructive pathogen of cultivated sorghum.</title>
        <authorList>
            <person name="Baroncelli R."/>
            <person name="Sanz-Martin J.M."/>
            <person name="Rech G.E."/>
            <person name="Sukno S.A."/>
            <person name="Thon M.R."/>
        </authorList>
    </citation>
    <scope>NUCLEOTIDE SEQUENCE [LARGE SCALE GENOMIC DNA]</scope>
    <source>
        <strain evidence="13">TX430BB</strain>
    </source>
</reference>
<sequence length="216" mass="23629">MAQDSTDNAAAAAAAAVAAPKKDGQKLYLWSRSNQAHVGEGAPGSDVTTAAAAAGAPPAIPGPHQKKLDPSDFQNNFPPQEHNAQTGYPTISEAFKTIKSSDFLDVFQTPCARDGIITGIVTGAAVGGLRMVMRGSPSKAANWAVCSFMAGSIGQYEYCQYLRRQERIKMKRTVEVYQETMVEKRRRELEQLKQQQEQKQAEEAAKASQKAWYKFW</sequence>
<evidence type="ECO:0000313" key="12">
    <source>
        <dbReference type="EMBL" id="KDN71535.1"/>
    </source>
</evidence>
<evidence type="ECO:0000256" key="4">
    <source>
        <dbReference type="ARBA" id="ARBA00022692"/>
    </source>
</evidence>
<comment type="similarity">
    <text evidence="2 9">Belongs to the COX20 family.</text>
</comment>
<evidence type="ECO:0000256" key="1">
    <source>
        <dbReference type="ARBA" id="ARBA00004273"/>
    </source>
</evidence>
<keyword evidence="13" id="KW-1185">Reference proteome</keyword>
<dbReference type="GO" id="GO:0005743">
    <property type="term" value="C:mitochondrial inner membrane"/>
    <property type="evidence" value="ECO:0007669"/>
    <property type="project" value="UniProtKB-SubCell"/>
</dbReference>
<accession>A0A066XZY2</accession>
<dbReference type="PANTHER" id="PTHR31586">
    <property type="entry name" value="CYTOCHROME C OXIDASE PROTEIN 20"/>
    <property type="match status" value="1"/>
</dbReference>
<dbReference type="PIRSF" id="PIRSF007871">
    <property type="entry name" value="Cox20"/>
    <property type="match status" value="1"/>
</dbReference>
<dbReference type="PANTHER" id="PTHR31586:SF1">
    <property type="entry name" value="CYTOCHROME C OXIDASE ASSEMBLY PROTEIN COX20, MITOCHONDRIAL"/>
    <property type="match status" value="1"/>
</dbReference>
<keyword evidence="7 9" id="KW-0496">Mitochondrion</keyword>
<evidence type="ECO:0000256" key="6">
    <source>
        <dbReference type="ARBA" id="ARBA00022989"/>
    </source>
</evidence>
<keyword evidence="10" id="KW-0175">Coiled coil</keyword>
<evidence type="ECO:0000256" key="2">
    <source>
        <dbReference type="ARBA" id="ARBA00009575"/>
    </source>
</evidence>
<evidence type="ECO:0000256" key="8">
    <source>
        <dbReference type="ARBA" id="ARBA00023136"/>
    </source>
</evidence>
<evidence type="ECO:0000256" key="10">
    <source>
        <dbReference type="SAM" id="Coils"/>
    </source>
</evidence>
<dbReference type="Proteomes" id="UP000027238">
    <property type="component" value="Unassembled WGS sequence"/>
</dbReference>
<dbReference type="InterPro" id="IPR022533">
    <property type="entry name" value="Cox20"/>
</dbReference>
<feature type="region of interest" description="Disordered" evidence="11">
    <location>
        <begin position="37"/>
        <end position="66"/>
    </location>
</feature>
<comment type="function">
    <text evidence="9">Involved in the assembly of the cytochrome c oxidase complex.</text>
</comment>
<protein>
    <recommendedName>
        <fullName evidence="3 9">Cytochrome c oxidase assembly protein COX20, mitochondrial</fullName>
    </recommendedName>
</protein>
<name>A0A066XZY2_COLSU</name>
<dbReference type="OMA" id="ASQKAWY"/>
<evidence type="ECO:0000313" key="13">
    <source>
        <dbReference type="Proteomes" id="UP000027238"/>
    </source>
</evidence>
<comment type="caution">
    <text evidence="12">The sequence shown here is derived from an EMBL/GenBank/DDBJ whole genome shotgun (WGS) entry which is preliminary data.</text>
</comment>
<dbReference type="HOGENOM" id="CLU_101495_0_1_1"/>
<organism evidence="12 13">
    <name type="scientific">Colletotrichum sublineola</name>
    <name type="common">Sorghum anthracnose fungus</name>
    <dbReference type="NCBI Taxonomy" id="1173701"/>
    <lineage>
        <taxon>Eukaryota</taxon>
        <taxon>Fungi</taxon>
        <taxon>Dikarya</taxon>
        <taxon>Ascomycota</taxon>
        <taxon>Pezizomycotina</taxon>
        <taxon>Sordariomycetes</taxon>
        <taxon>Hypocreomycetidae</taxon>
        <taxon>Glomerellales</taxon>
        <taxon>Glomerellaceae</taxon>
        <taxon>Colletotrichum</taxon>
        <taxon>Colletotrichum graminicola species complex</taxon>
    </lineage>
</organism>
<dbReference type="GO" id="GO:0033617">
    <property type="term" value="P:mitochondrial respiratory chain complex IV assembly"/>
    <property type="evidence" value="ECO:0007669"/>
    <property type="project" value="InterPro"/>
</dbReference>
<keyword evidence="8 9" id="KW-0472">Membrane</keyword>
<evidence type="ECO:0000256" key="5">
    <source>
        <dbReference type="ARBA" id="ARBA00022792"/>
    </source>
</evidence>
<comment type="subcellular location">
    <subcellularLocation>
        <location evidence="1 9">Mitochondrion inner membrane</location>
    </subcellularLocation>
</comment>
<keyword evidence="6" id="KW-1133">Transmembrane helix</keyword>
<dbReference type="eggNOG" id="ENOG502S3BD">
    <property type="taxonomic scope" value="Eukaryota"/>
</dbReference>
<dbReference type="AlphaFoldDB" id="A0A066XZY2"/>
<evidence type="ECO:0000256" key="3">
    <source>
        <dbReference type="ARBA" id="ARBA00017689"/>
    </source>
</evidence>